<evidence type="ECO:0000313" key="5">
    <source>
        <dbReference type="EMBL" id="EME44927.1"/>
    </source>
</evidence>
<keyword evidence="2" id="KW-0539">Nucleus</keyword>
<evidence type="ECO:0000256" key="3">
    <source>
        <dbReference type="SAM" id="MobiDB-lite"/>
    </source>
</evidence>
<dbReference type="EMBL" id="KB446538">
    <property type="protein sequence ID" value="EME44927.1"/>
    <property type="molecule type" value="Genomic_DNA"/>
</dbReference>
<sequence length="750" mass="84793">MRHTVPAACQFCRSKRTKCNGEQPCAACAKRGLECVYVTKLEDNETRQQAHKRKFEELSQAHQDLRRIYEILADRSNEHRALDVFRRIRNGQTPDTILRELRQIELQRPLSVSREQQLRQNFLTLVTQSTASLEEVKSVTAWALGPQSPFTLPTRTDCKALLDSTVSLGDIIEILQAINPHVQGDPYFNRLRGPTRSLSCPKDHDSEAQYWVPARPWTDLMDSDAVSQLVSVFLSLSNTSWRLVEQQAFLRDMRSGHVSAQYCSPLLVNAILSLASQYSELDVAFTEPGNLATRGERFHREAVRLWNIEEGKGSITNMQALNILHLDAALRGKEALAGTLLASAISLRHSFLDATDENSPAGIESIRVKRILTATTICMELIFHFTLLARSHSFTYASYDALNLDEVLPDTVVYWTAGDFRREPIPYHLNLQLRYRCRLATVLKDVCQVLLSHISQPSHEEFIRQTGDLATRLRQWHIDLPQSLHYDKVISWGLYELHAEYLCIIMTLHIKTSEILFAGSNDTGYNDTIGNHNAGHLRDHLRQQALQYACQAASLARDFRETYGLKIITPFITHTMGLASFIFIMDLEHKSHQEGSPDTVDDNREHADTPIASLEMAFGECFRCMLSAGMQHMYPRAVVRMMYHAATALKFTLPENAREMLQIVNENSWRPLYTTDESSRVDEFLQRGGGNPIGGKEEHPLEMEDLLKKWEELGLQDKCNLLSGEDEATAEQGQGRGRGASSVSGSGSTP</sequence>
<dbReference type="GO" id="GO:0008270">
    <property type="term" value="F:zinc ion binding"/>
    <property type="evidence" value="ECO:0007669"/>
    <property type="project" value="InterPro"/>
</dbReference>
<dbReference type="Pfam" id="PF00172">
    <property type="entry name" value="Zn_clus"/>
    <property type="match status" value="1"/>
</dbReference>
<dbReference type="GO" id="GO:0006351">
    <property type="term" value="P:DNA-templated transcription"/>
    <property type="evidence" value="ECO:0007669"/>
    <property type="project" value="InterPro"/>
</dbReference>
<proteinExistence type="predicted"/>
<dbReference type="InterPro" id="IPR036864">
    <property type="entry name" value="Zn2-C6_fun-type_DNA-bd_sf"/>
</dbReference>
<dbReference type="CDD" id="cd00067">
    <property type="entry name" value="GAL4"/>
    <property type="match status" value="1"/>
</dbReference>
<dbReference type="HOGENOM" id="CLU_007003_8_2_1"/>
<dbReference type="InterPro" id="IPR001138">
    <property type="entry name" value="Zn2Cys6_DnaBD"/>
</dbReference>
<evidence type="ECO:0000256" key="1">
    <source>
        <dbReference type="ARBA" id="ARBA00022723"/>
    </source>
</evidence>
<gene>
    <name evidence="5" type="ORF">DOTSEDRAFT_70844</name>
</gene>
<dbReference type="CDD" id="cd12148">
    <property type="entry name" value="fungal_TF_MHR"/>
    <property type="match status" value="1"/>
</dbReference>
<name>N1PNF0_DOTSN</name>
<feature type="region of interest" description="Disordered" evidence="3">
    <location>
        <begin position="722"/>
        <end position="750"/>
    </location>
</feature>
<dbReference type="STRING" id="675120.N1PNF0"/>
<dbReference type="InterPro" id="IPR053187">
    <property type="entry name" value="Notoamide_regulator"/>
</dbReference>
<dbReference type="PANTHER" id="PTHR47256:SF1">
    <property type="entry name" value="ZN(II)2CYS6 TRANSCRIPTION FACTOR (EUROFUNG)"/>
    <property type="match status" value="1"/>
</dbReference>
<dbReference type="SMART" id="SM00066">
    <property type="entry name" value="GAL4"/>
    <property type="match status" value="1"/>
</dbReference>
<organism evidence="5 6">
    <name type="scientific">Dothistroma septosporum (strain NZE10 / CBS 128990)</name>
    <name type="common">Red band needle blight fungus</name>
    <name type="synonym">Mycosphaerella pini</name>
    <dbReference type="NCBI Taxonomy" id="675120"/>
    <lineage>
        <taxon>Eukaryota</taxon>
        <taxon>Fungi</taxon>
        <taxon>Dikarya</taxon>
        <taxon>Ascomycota</taxon>
        <taxon>Pezizomycotina</taxon>
        <taxon>Dothideomycetes</taxon>
        <taxon>Dothideomycetidae</taxon>
        <taxon>Mycosphaerellales</taxon>
        <taxon>Mycosphaerellaceae</taxon>
        <taxon>Dothistroma</taxon>
    </lineage>
</organism>
<dbReference type="GO" id="GO:0003677">
    <property type="term" value="F:DNA binding"/>
    <property type="evidence" value="ECO:0007669"/>
    <property type="project" value="InterPro"/>
</dbReference>
<dbReference type="eggNOG" id="ENOG502SP7J">
    <property type="taxonomic scope" value="Eukaryota"/>
</dbReference>
<protein>
    <recommendedName>
        <fullName evidence="4">Zn(2)-C6 fungal-type domain-containing protein</fullName>
    </recommendedName>
</protein>
<feature type="domain" description="Zn(2)-C6 fungal-type" evidence="4">
    <location>
        <begin position="8"/>
        <end position="37"/>
    </location>
</feature>
<dbReference type="InterPro" id="IPR007219">
    <property type="entry name" value="XnlR_reg_dom"/>
</dbReference>
<dbReference type="OrthoDB" id="426882at2759"/>
<dbReference type="OMA" id="TTICMEL"/>
<accession>N1PNF0</accession>
<dbReference type="PROSITE" id="PS00463">
    <property type="entry name" value="ZN2_CY6_FUNGAL_1"/>
    <property type="match status" value="1"/>
</dbReference>
<dbReference type="Proteomes" id="UP000016933">
    <property type="component" value="Unassembled WGS sequence"/>
</dbReference>
<evidence type="ECO:0000259" key="4">
    <source>
        <dbReference type="PROSITE" id="PS50048"/>
    </source>
</evidence>
<keyword evidence="6" id="KW-1185">Reference proteome</keyword>
<dbReference type="PANTHER" id="PTHR47256">
    <property type="entry name" value="ZN(II)2CYS6 TRANSCRIPTION FACTOR (EUROFUNG)-RELATED"/>
    <property type="match status" value="1"/>
</dbReference>
<reference evidence="5 6" key="2">
    <citation type="journal article" date="2012" name="PLoS Pathog.">
        <title>Diverse lifestyles and strategies of plant pathogenesis encoded in the genomes of eighteen Dothideomycetes fungi.</title>
        <authorList>
            <person name="Ohm R.A."/>
            <person name="Feau N."/>
            <person name="Henrissat B."/>
            <person name="Schoch C.L."/>
            <person name="Horwitz B.A."/>
            <person name="Barry K.W."/>
            <person name="Condon B.J."/>
            <person name="Copeland A.C."/>
            <person name="Dhillon B."/>
            <person name="Glaser F."/>
            <person name="Hesse C.N."/>
            <person name="Kosti I."/>
            <person name="LaButti K."/>
            <person name="Lindquist E.A."/>
            <person name="Lucas S."/>
            <person name="Salamov A.A."/>
            <person name="Bradshaw R.E."/>
            <person name="Ciuffetti L."/>
            <person name="Hamelin R.C."/>
            <person name="Kema G.H.J."/>
            <person name="Lawrence C."/>
            <person name="Scott J.A."/>
            <person name="Spatafora J.W."/>
            <person name="Turgeon B.G."/>
            <person name="de Wit P.J.G.M."/>
            <person name="Zhong S."/>
            <person name="Goodwin S.B."/>
            <person name="Grigoriev I.V."/>
        </authorList>
    </citation>
    <scope>NUCLEOTIDE SEQUENCE [LARGE SCALE GENOMIC DNA]</scope>
    <source>
        <strain evidence="6">NZE10 / CBS 128990</strain>
    </source>
</reference>
<evidence type="ECO:0000256" key="2">
    <source>
        <dbReference type="ARBA" id="ARBA00023242"/>
    </source>
</evidence>
<dbReference type="SUPFAM" id="SSF57701">
    <property type="entry name" value="Zn2/Cys6 DNA-binding domain"/>
    <property type="match status" value="1"/>
</dbReference>
<dbReference type="PROSITE" id="PS50048">
    <property type="entry name" value="ZN2_CY6_FUNGAL_2"/>
    <property type="match status" value="1"/>
</dbReference>
<feature type="compositionally biased region" description="Low complexity" evidence="3">
    <location>
        <begin position="739"/>
        <end position="750"/>
    </location>
</feature>
<dbReference type="AlphaFoldDB" id="N1PNF0"/>
<keyword evidence="1" id="KW-0479">Metal-binding</keyword>
<reference evidence="6" key="1">
    <citation type="journal article" date="2012" name="PLoS Genet.">
        <title>The genomes of the fungal plant pathogens Cladosporium fulvum and Dothistroma septosporum reveal adaptation to different hosts and lifestyles but also signatures of common ancestry.</title>
        <authorList>
            <person name="de Wit P.J.G.M."/>
            <person name="van der Burgt A."/>
            <person name="Oekmen B."/>
            <person name="Stergiopoulos I."/>
            <person name="Abd-Elsalam K.A."/>
            <person name="Aerts A.L."/>
            <person name="Bahkali A.H."/>
            <person name="Beenen H.G."/>
            <person name="Chettri P."/>
            <person name="Cox M.P."/>
            <person name="Datema E."/>
            <person name="de Vries R.P."/>
            <person name="Dhillon B."/>
            <person name="Ganley A.R."/>
            <person name="Griffiths S.A."/>
            <person name="Guo Y."/>
            <person name="Hamelin R.C."/>
            <person name="Henrissat B."/>
            <person name="Kabir M.S."/>
            <person name="Jashni M.K."/>
            <person name="Kema G."/>
            <person name="Klaubauf S."/>
            <person name="Lapidus A."/>
            <person name="Levasseur A."/>
            <person name="Lindquist E."/>
            <person name="Mehrabi R."/>
            <person name="Ohm R.A."/>
            <person name="Owen T.J."/>
            <person name="Salamov A."/>
            <person name="Schwelm A."/>
            <person name="Schijlen E."/>
            <person name="Sun H."/>
            <person name="van den Burg H.A."/>
            <person name="van Ham R.C.H.J."/>
            <person name="Zhang S."/>
            <person name="Goodwin S.B."/>
            <person name="Grigoriev I.V."/>
            <person name="Collemare J."/>
            <person name="Bradshaw R.E."/>
        </authorList>
    </citation>
    <scope>NUCLEOTIDE SEQUENCE [LARGE SCALE GENOMIC DNA]</scope>
    <source>
        <strain evidence="6">NZE10 / CBS 128990</strain>
    </source>
</reference>
<evidence type="ECO:0000313" key="6">
    <source>
        <dbReference type="Proteomes" id="UP000016933"/>
    </source>
</evidence>
<dbReference type="GO" id="GO:0000981">
    <property type="term" value="F:DNA-binding transcription factor activity, RNA polymerase II-specific"/>
    <property type="evidence" value="ECO:0007669"/>
    <property type="project" value="InterPro"/>
</dbReference>
<dbReference type="Pfam" id="PF04082">
    <property type="entry name" value="Fungal_trans"/>
    <property type="match status" value="1"/>
</dbReference>
<dbReference type="Gene3D" id="4.10.240.10">
    <property type="entry name" value="Zn(2)-C6 fungal-type DNA-binding domain"/>
    <property type="match status" value="1"/>
</dbReference>